<comment type="caution">
    <text evidence="2">The sequence shown here is derived from an EMBL/GenBank/DDBJ whole genome shotgun (WGS) entry which is preliminary data.</text>
</comment>
<name>A0A0G1SHD2_9BACT</name>
<proteinExistence type="predicted"/>
<evidence type="ECO:0000313" key="3">
    <source>
        <dbReference type="Proteomes" id="UP000034795"/>
    </source>
</evidence>
<accession>A0A0G1SHD2</accession>
<gene>
    <name evidence="2" type="ORF">UX57_C0003G0003</name>
</gene>
<sequence length="147" mass="14995">MSSEIVMKKYFGYLLGGLMAFAIATPVLFGGSLVHAQALSGADDFFGGSDASTFAATAGLGSGDLADTIASIIRVALGFLGVVAVVIILYGGFRWMIAGGDSKKVDDARKLIFAGITGLIIILSAYAIASFVIDQISTAVSGTTSTE</sequence>
<keyword evidence="1" id="KW-0472">Membrane</keyword>
<keyword evidence="1" id="KW-1133">Transmembrane helix</keyword>
<reference evidence="2 3" key="1">
    <citation type="journal article" date="2015" name="Nature">
        <title>rRNA introns, odd ribosomes, and small enigmatic genomes across a large radiation of phyla.</title>
        <authorList>
            <person name="Brown C.T."/>
            <person name="Hug L.A."/>
            <person name="Thomas B.C."/>
            <person name="Sharon I."/>
            <person name="Castelle C.J."/>
            <person name="Singh A."/>
            <person name="Wilkins M.J."/>
            <person name="Williams K.H."/>
            <person name="Banfield J.F."/>
        </authorList>
    </citation>
    <scope>NUCLEOTIDE SEQUENCE [LARGE SCALE GENOMIC DNA]</scope>
</reference>
<feature type="transmembrane region" description="Helical" evidence="1">
    <location>
        <begin position="69"/>
        <end position="90"/>
    </location>
</feature>
<evidence type="ECO:0000256" key="1">
    <source>
        <dbReference type="SAM" id="Phobius"/>
    </source>
</evidence>
<organism evidence="2 3">
    <name type="scientific">Candidatus Uhrbacteria bacterium GW2011_GWE2_46_68</name>
    <dbReference type="NCBI Taxonomy" id="1618994"/>
    <lineage>
        <taxon>Bacteria</taxon>
        <taxon>Candidatus Uhriibacteriota</taxon>
    </lineage>
</organism>
<evidence type="ECO:0000313" key="2">
    <source>
        <dbReference type="EMBL" id="KKU41503.1"/>
    </source>
</evidence>
<dbReference type="InterPro" id="IPR043993">
    <property type="entry name" value="T4SS_pilin"/>
</dbReference>
<dbReference type="Proteomes" id="UP000034795">
    <property type="component" value="Unassembled WGS sequence"/>
</dbReference>
<dbReference type="Pfam" id="PF18895">
    <property type="entry name" value="T4SS_pilin"/>
    <property type="match status" value="1"/>
</dbReference>
<feature type="transmembrane region" description="Helical" evidence="1">
    <location>
        <begin position="111"/>
        <end position="133"/>
    </location>
</feature>
<protein>
    <submittedName>
        <fullName evidence="2">Uncharacterized protein</fullName>
    </submittedName>
</protein>
<dbReference type="EMBL" id="LCMS01000003">
    <property type="protein sequence ID" value="KKU41503.1"/>
    <property type="molecule type" value="Genomic_DNA"/>
</dbReference>
<keyword evidence="1" id="KW-0812">Transmembrane</keyword>
<feature type="transmembrane region" description="Helical" evidence="1">
    <location>
        <begin position="12"/>
        <end position="34"/>
    </location>
</feature>
<dbReference type="AlphaFoldDB" id="A0A0G1SHD2"/>
<dbReference type="STRING" id="1618994.UX57_C0003G0003"/>